<dbReference type="SUPFAM" id="SSF52743">
    <property type="entry name" value="Subtilisin-like"/>
    <property type="match status" value="1"/>
</dbReference>
<evidence type="ECO:0000256" key="8">
    <source>
        <dbReference type="PROSITE-ProRule" id="PRU01240"/>
    </source>
</evidence>
<dbReference type="RefSeq" id="WP_386188066.1">
    <property type="nucleotide sequence ID" value="NZ_JBHSBC010000003.1"/>
</dbReference>
<dbReference type="PROSITE" id="PS00137">
    <property type="entry name" value="SUBTILASE_HIS"/>
    <property type="match status" value="1"/>
</dbReference>
<organism evidence="14 15">
    <name type="scientific">Streptosporangium jomthongense</name>
    <dbReference type="NCBI Taxonomy" id="1193683"/>
    <lineage>
        <taxon>Bacteria</taxon>
        <taxon>Bacillati</taxon>
        <taxon>Actinomycetota</taxon>
        <taxon>Actinomycetes</taxon>
        <taxon>Streptosporangiales</taxon>
        <taxon>Streptosporangiaceae</taxon>
        <taxon>Streptosporangium</taxon>
    </lineage>
</organism>
<evidence type="ECO:0000256" key="2">
    <source>
        <dbReference type="ARBA" id="ARBA00011073"/>
    </source>
</evidence>
<feature type="domain" description="BACON" evidence="13">
    <location>
        <begin position="914"/>
        <end position="987"/>
    </location>
</feature>
<evidence type="ECO:0000256" key="10">
    <source>
        <dbReference type="SAM" id="MobiDB-lite"/>
    </source>
</evidence>
<evidence type="ECO:0000256" key="3">
    <source>
        <dbReference type="ARBA" id="ARBA00012595"/>
    </source>
</evidence>
<accession>A0ABV8EWA2</accession>
<dbReference type="PANTHER" id="PTHR43806:SF67">
    <property type="entry name" value="EGF-LIKE DOMAIN-CONTAINING PROTEIN"/>
    <property type="match status" value="1"/>
</dbReference>
<feature type="signal peptide" evidence="11">
    <location>
        <begin position="1"/>
        <end position="32"/>
    </location>
</feature>
<dbReference type="InterPro" id="IPR036852">
    <property type="entry name" value="Peptidase_S8/S53_dom_sf"/>
</dbReference>
<dbReference type="InterPro" id="IPR013784">
    <property type="entry name" value="Carb-bd-like_fold"/>
</dbReference>
<dbReference type="InterPro" id="IPR015500">
    <property type="entry name" value="Peptidase_S8_subtilisin-rel"/>
</dbReference>
<dbReference type="PROSITE" id="PS00136">
    <property type="entry name" value="SUBTILASE_ASP"/>
    <property type="match status" value="1"/>
</dbReference>
<evidence type="ECO:0000259" key="13">
    <source>
        <dbReference type="Pfam" id="PF19190"/>
    </source>
</evidence>
<dbReference type="InterPro" id="IPR008969">
    <property type="entry name" value="CarboxyPept-like_regulatory"/>
</dbReference>
<keyword evidence="4 8" id="KW-0645">Protease</keyword>
<comment type="similarity">
    <text evidence="2 8 9">Belongs to the peptidase S8 family.</text>
</comment>
<dbReference type="Gene3D" id="2.60.40.10">
    <property type="entry name" value="Immunoglobulins"/>
    <property type="match status" value="1"/>
</dbReference>
<evidence type="ECO:0000313" key="15">
    <source>
        <dbReference type="Proteomes" id="UP001595698"/>
    </source>
</evidence>
<feature type="active site" description="Charge relay system" evidence="8">
    <location>
        <position position="409"/>
    </location>
</feature>
<protein>
    <recommendedName>
        <fullName evidence="3">alpha-amylase</fullName>
        <ecNumber evidence="3">3.2.1.1</ecNumber>
    </recommendedName>
    <alternativeName>
        <fullName evidence="7">1,4-alpha-D-glucan glucanohydrolase</fullName>
    </alternativeName>
</protein>
<evidence type="ECO:0000256" key="5">
    <source>
        <dbReference type="ARBA" id="ARBA00022801"/>
    </source>
</evidence>
<dbReference type="Pfam" id="PF00082">
    <property type="entry name" value="Peptidase_S8"/>
    <property type="match status" value="1"/>
</dbReference>
<evidence type="ECO:0000256" key="9">
    <source>
        <dbReference type="RuleBase" id="RU003355"/>
    </source>
</evidence>
<keyword evidence="11" id="KW-0732">Signal</keyword>
<dbReference type="PROSITE" id="PS00138">
    <property type="entry name" value="SUBTILASE_SER"/>
    <property type="match status" value="1"/>
</dbReference>
<dbReference type="Gene3D" id="3.40.50.200">
    <property type="entry name" value="Peptidase S8/S53 domain"/>
    <property type="match status" value="1"/>
</dbReference>
<feature type="active site" description="Charge relay system" evidence="8">
    <location>
        <position position="193"/>
    </location>
</feature>
<dbReference type="SUPFAM" id="SSF49452">
    <property type="entry name" value="Starch-binding domain-like"/>
    <property type="match status" value="2"/>
</dbReference>
<feature type="region of interest" description="Disordered" evidence="10">
    <location>
        <begin position="364"/>
        <end position="394"/>
    </location>
</feature>
<dbReference type="SUPFAM" id="SSF49464">
    <property type="entry name" value="Carboxypeptidase regulatory domain-like"/>
    <property type="match status" value="1"/>
</dbReference>
<evidence type="ECO:0000259" key="12">
    <source>
        <dbReference type="Pfam" id="PF00082"/>
    </source>
</evidence>
<feature type="domain" description="Peptidase S8/S53" evidence="12">
    <location>
        <begin position="184"/>
        <end position="450"/>
    </location>
</feature>
<dbReference type="PROSITE" id="PS51892">
    <property type="entry name" value="SUBTILASE"/>
    <property type="match status" value="1"/>
</dbReference>
<evidence type="ECO:0000256" key="11">
    <source>
        <dbReference type="SAM" id="SignalP"/>
    </source>
</evidence>
<keyword evidence="6 8" id="KW-0720">Serine protease</keyword>
<reference evidence="15" key="1">
    <citation type="journal article" date="2019" name="Int. J. Syst. Evol. Microbiol.">
        <title>The Global Catalogue of Microorganisms (GCM) 10K type strain sequencing project: providing services to taxonomists for standard genome sequencing and annotation.</title>
        <authorList>
            <consortium name="The Broad Institute Genomics Platform"/>
            <consortium name="The Broad Institute Genome Sequencing Center for Infectious Disease"/>
            <person name="Wu L."/>
            <person name="Ma J."/>
        </authorList>
    </citation>
    <scope>NUCLEOTIDE SEQUENCE [LARGE SCALE GENOMIC DNA]</scope>
    <source>
        <strain evidence="15">TBRC 7912</strain>
    </source>
</reference>
<dbReference type="InterPro" id="IPR013783">
    <property type="entry name" value="Ig-like_fold"/>
</dbReference>
<dbReference type="PANTHER" id="PTHR43806">
    <property type="entry name" value="PEPTIDASE S8"/>
    <property type="match status" value="1"/>
</dbReference>
<dbReference type="Proteomes" id="UP001595698">
    <property type="component" value="Unassembled WGS sequence"/>
</dbReference>
<dbReference type="EC" id="3.2.1.1" evidence="3"/>
<evidence type="ECO:0000256" key="6">
    <source>
        <dbReference type="ARBA" id="ARBA00022825"/>
    </source>
</evidence>
<dbReference type="Pfam" id="PF19190">
    <property type="entry name" value="BACON_2"/>
    <property type="match status" value="1"/>
</dbReference>
<dbReference type="Pfam" id="PF13620">
    <property type="entry name" value="CarboxypepD_reg"/>
    <property type="match status" value="3"/>
</dbReference>
<dbReference type="InterPro" id="IPR023828">
    <property type="entry name" value="Peptidase_S8_Ser-AS"/>
</dbReference>
<dbReference type="InterPro" id="IPR023827">
    <property type="entry name" value="Peptidase_S8_Asp-AS"/>
</dbReference>
<sequence>MSHALRRTSLSRALVGVLALLCLLLPQNVANAKPYEPGKITAKARASLKDGKAALWVRLKGEADLSPASRATTKAAKGKAVYDAKTAYADRSQAGLRALLTRRNAEFTPFWIVNAVKVTADEKLAEEIAALPEVTAVEPVAKIEMPKKPKPKPDKARSKAAAGVEWNIDMVKAPQVWNDLHNRGEGIVIGVIDSGMDFTHPALIGSYRGTRADGSVDHNYNWFDAYGACPSAAPCDKDGHGTHVTGIAAGAEGIGVAPGARWIGSNACDHGCTTAGLAAAGQWMIKPTDLNGQNPREDLAPDVVNSSWGWLEGGADFRSVVTSWIAAGIFPIFANGNEGTMRPCDTSRRPGKYVESYSVGNLNSAGDVTSTSSRGPGENGDMKPDISAPGQQVRSSMPGGGYALMDGTSQAAPHVAGAVALVLSAAPSLRGNVSAIRALLDDTAVDIPDTSCGGTADDNNVAGEGAMDAHAAVLAAPDDPLGDLHGTVTANGQPVPHADVRVTGPLGRTAAGGQDGVYSLPRLSPGSYQVTVSKFGYQDFTGTATVTDGQTTTFDATLTMKPKGVVSGTVTVAGSPLKDATVAVPGTTVTAVTGATGHYQMELPYGSHLLRISASLCETPTDEQITVAGTLTKNIGLQPRGDTFGYTCKVGTEPYVAGTQALALADFTPKRVALPFPVPFYGTSRSEAWVTSDGFASFIETLSTGDAHTTLPDSFTPNLGVYPFWSEDLRIENGSDVYTATVGTAPHRSFVIEWRDVSVVTLGPRISFSALLGEDGTISYRYKDLDGLVERGLRATVGIENADGTDALLYSYNTASLTDGQSLTFVAADHGVVRGTVTDANDGRPVAGATVTFPYVATFTTGQDGAFSGQIRAGNHTAQVSGENYGTTTRQVTVVAGDSTTMDTELITGKVVAAPTQVSLTAPPGTTRTATVTLTNQGWPTPYDVTAESAQSGWLSVSPLTGGLLKNQSATLTVTVSTAGLAPGDTREGELVIHSTSARQPVIKVPVTLTVPE</sequence>
<keyword evidence="15" id="KW-1185">Reference proteome</keyword>
<keyword evidence="5 8" id="KW-0378">Hydrolase</keyword>
<proteinExistence type="inferred from homology"/>
<feature type="active site" description="Charge relay system" evidence="8">
    <location>
        <position position="240"/>
    </location>
</feature>
<dbReference type="EMBL" id="JBHSBC010000003">
    <property type="protein sequence ID" value="MFC3979373.1"/>
    <property type="molecule type" value="Genomic_DNA"/>
</dbReference>
<dbReference type="InterPro" id="IPR024361">
    <property type="entry name" value="BACON"/>
</dbReference>
<evidence type="ECO:0000256" key="4">
    <source>
        <dbReference type="ARBA" id="ARBA00022670"/>
    </source>
</evidence>
<feature type="compositionally biased region" description="Polar residues" evidence="10">
    <location>
        <begin position="364"/>
        <end position="374"/>
    </location>
</feature>
<dbReference type="InterPro" id="IPR050131">
    <property type="entry name" value="Peptidase_S8_subtilisin-like"/>
</dbReference>
<dbReference type="InterPro" id="IPR000209">
    <property type="entry name" value="Peptidase_S8/S53_dom"/>
</dbReference>
<comment type="catalytic activity">
    <reaction evidence="1">
        <text>Endohydrolysis of (1-&gt;4)-alpha-D-glucosidic linkages in polysaccharides containing three or more (1-&gt;4)-alpha-linked D-glucose units.</text>
        <dbReference type="EC" id="3.2.1.1"/>
    </reaction>
</comment>
<evidence type="ECO:0000256" key="1">
    <source>
        <dbReference type="ARBA" id="ARBA00000548"/>
    </source>
</evidence>
<gene>
    <name evidence="14" type="ORF">ACFOYY_04520</name>
</gene>
<evidence type="ECO:0000256" key="7">
    <source>
        <dbReference type="ARBA" id="ARBA00030238"/>
    </source>
</evidence>
<feature type="chain" id="PRO_5046949396" description="alpha-amylase" evidence="11">
    <location>
        <begin position="33"/>
        <end position="1013"/>
    </location>
</feature>
<evidence type="ECO:0000313" key="14">
    <source>
        <dbReference type="EMBL" id="MFC3979373.1"/>
    </source>
</evidence>
<dbReference type="PRINTS" id="PR00723">
    <property type="entry name" value="SUBTILISIN"/>
</dbReference>
<name>A0ABV8EWA2_9ACTN</name>
<dbReference type="Gene3D" id="2.60.40.1120">
    <property type="entry name" value="Carboxypeptidase-like, regulatory domain"/>
    <property type="match status" value="3"/>
</dbReference>
<comment type="caution">
    <text evidence="14">The sequence shown here is derived from an EMBL/GenBank/DDBJ whole genome shotgun (WGS) entry which is preliminary data.</text>
</comment>
<dbReference type="InterPro" id="IPR022398">
    <property type="entry name" value="Peptidase_S8_His-AS"/>
</dbReference>